<reference evidence="5" key="3">
    <citation type="submission" date="2016-11" db="EMBL/GenBank/DDBJ databases">
        <authorList>
            <person name="Jaros S."/>
            <person name="Januszkiewicz K."/>
            <person name="Wedrychowicz H."/>
        </authorList>
    </citation>
    <scope>NUCLEOTIDE SEQUENCE [LARGE SCALE GENOMIC DNA]</scope>
    <source>
        <strain evidence="5">DSM 1682</strain>
    </source>
</reference>
<evidence type="ECO:0000313" key="3">
    <source>
        <dbReference type="EMBL" id="SHE97887.1"/>
    </source>
</evidence>
<name>A0A0X1U8X7_ANAPI</name>
<reference evidence="4" key="2">
    <citation type="submission" date="2016-01" db="EMBL/GenBank/DDBJ databases">
        <authorList>
            <person name="Poehlein A."/>
            <person name="Schlien K."/>
            <person name="Gottschalk G."/>
            <person name="Buckel W."/>
            <person name="Daniel R."/>
        </authorList>
    </citation>
    <scope>NUCLEOTIDE SEQUENCE [LARGE SCALE GENOMIC DNA]</scope>
    <source>
        <strain evidence="4">X2</strain>
    </source>
</reference>
<evidence type="ECO:0000259" key="1">
    <source>
        <dbReference type="Pfam" id="PF13408"/>
    </source>
</evidence>
<dbReference type="KEGG" id="cpro:CPRO_17760"/>
<dbReference type="AlphaFoldDB" id="A0A0X1U8X7"/>
<proteinExistence type="predicted"/>
<dbReference type="EMBL" id="FQUA01000012">
    <property type="protein sequence ID" value="SHE97887.1"/>
    <property type="molecule type" value="Genomic_DNA"/>
</dbReference>
<protein>
    <submittedName>
        <fullName evidence="3">Recombinase zinc beta ribbon domain-containing protein</fullName>
    </submittedName>
</protein>
<feature type="domain" description="Recombinase zinc beta ribbon" evidence="1">
    <location>
        <begin position="8"/>
        <end position="64"/>
    </location>
</feature>
<evidence type="ECO:0000313" key="2">
    <source>
        <dbReference type="EMBL" id="AMJ41364.1"/>
    </source>
</evidence>
<dbReference type="Proteomes" id="UP000184204">
    <property type="component" value="Unassembled WGS sequence"/>
</dbReference>
<keyword evidence="4" id="KW-1185">Reference proteome</keyword>
<evidence type="ECO:0000313" key="5">
    <source>
        <dbReference type="Proteomes" id="UP000184204"/>
    </source>
</evidence>
<sequence>MYVLTQANKIYCGECGEPYRKYTEHSGKACEKNRWKCKKYIFKNRVLCRNLFYTDEELKKVFISTANKLIKNQRLLDKPYKKEPPKISKELLEIENQITRFEEDEEFSSQELADLIFKRAELTYSTSKIDSYEIQTQKIKEILDGQDPLTEFDEELFKGMIDKIIIYQDGKVETEFINGLKISEILEYKRKDEKNDCS</sequence>
<reference evidence="2 4" key="1">
    <citation type="journal article" date="2016" name="Genome Announc.">
        <title>Complete Genome Sequence of the Amino Acid-Fermenting Clostridium propionicum X2 (DSM 1682).</title>
        <authorList>
            <person name="Poehlein A."/>
            <person name="Schlien K."/>
            <person name="Chowdhury N.P."/>
            <person name="Gottschalk G."/>
            <person name="Buckel W."/>
            <person name="Daniel R."/>
        </authorList>
    </citation>
    <scope>NUCLEOTIDE SEQUENCE [LARGE SCALE GENOMIC DNA]</scope>
    <source>
        <strain evidence="2 4">X2</strain>
    </source>
</reference>
<evidence type="ECO:0000313" key="4">
    <source>
        <dbReference type="Proteomes" id="UP000068026"/>
    </source>
</evidence>
<dbReference type="Pfam" id="PF13408">
    <property type="entry name" value="Zn_ribbon_recom"/>
    <property type="match status" value="1"/>
</dbReference>
<gene>
    <name evidence="2" type="ORF">CPRO_17760</name>
    <name evidence="3" type="ORF">SAMN02745151_02403</name>
</gene>
<accession>A0A0X1U8X7</accession>
<dbReference type="InterPro" id="IPR025827">
    <property type="entry name" value="Zn_ribbon_recom_dom"/>
</dbReference>
<organism evidence="3 5">
    <name type="scientific">Anaerotignum propionicum DSM 1682</name>
    <dbReference type="NCBI Taxonomy" id="991789"/>
    <lineage>
        <taxon>Bacteria</taxon>
        <taxon>Bacillati</taxon>
        <taxon>Bacillota</taxon>
        <taxon>Clostridia</taxon>
        <taxon>Lachnospirales</taxon>
        <taxon>Anaerotignaceae</taxon>
        <taxon>Anaerotignum</taxon>
    </lineage>
</organism>
<dbReference type="EMBL" id="CP014223">
    <property type="protein sequence ID" value="AMJ41364.1"/>
    <property type="molecule type" value="Genomic_DNA"/>
</dbReference>
<dbReference type="Proteomes" id="UP000068026">
    <property type="component" value="Chromosome"/>
</dbReference>
<reference evidence="3" key="4">
    <citation type="submission" date="2016-11" db="EMBL/GenBank/DDBJ databases">
        <authorList>
            <person name="Varghese N."/>
            <person name="Submissions S."/>
        </authorList>
    </citation>
    <scope>NUCLEOTIDE SEQUENCE</scope>
    <source>
        <strain evidence="3">DSM 1682</strain>
    </source>
</reference>